<reference evidence="2 3" key="1">
    <citation type="submission" date="2020-03" db="EMBL/GenBank/DDBJ databases">
        <title>Whole genome shotgun sequence of Phytohabitans houttuyneae NBRC 108639.</title>
        <authorList>
            <person name="Komaki H."/>
            <person name="Tamura T."/>
        </authorList>
    </citation>
    <scope>NUCLEOTIDE SEQUENCE [LARGE SCALE GENOMIC DNA]</scope>
    <source>
        <strain evidence="2 3">NBRC 108639</strain>
    </source>
</reference>
<reference evidence="2 3" key="2">
    <citation type="submission" date="2020-03" db="EMBL/GenBank/DDBJ databases">
        <authorList>
            <person name="Ichikawa N."/>
            <person name="Kimura A."/>
            <person name="Kitahashi Y."/>
            <person name="Uohara A."/>
        </authorList>
    </citation>
    <scope>NUCLEOTIDE SEQUENCE [LARGE SCALE GENOMIC DNA]</scope>
    <source>
        <strain evidence="2 3">NBRC 108639</strain>
    </source>
</reference>
<evidence type="ECO:0000313" key="3">
    <source>
        <dbReference type="Proteomes" id="UP000482800"/>
    </source>
</evidence>
<dbReference type="Proteomes" id="UP000482800">
    <property type="component" value="Unassembled WGS sequence"/>
</dbReference>
<accession>A0A6V8KM77</accession>
<comment type="caution">
    <text evidence="2">The sequence shown here is derived from an EMBL/GenBank/DDBJ whole genome shotgun (WGS) entry which is preliminary data.</text>
</comment>
<dbReference type="AlphaFoldDB" id="A0A6V8KM77"/>
<sequence length="77" mass="8508">MTGTPLSARPSREVQQHEQSRQHAETSSAHAAQALHAFGDEVDDLQLLSVRSRIMTPGRAYNSRKVRQNDDVPLDAA</sequence>
<dbReference type="EMBL" id="BLPF01000003">
    <property type="protein sequence ID" value="GFJ83628.1"/>
    <property type="molecule type" value="Genomic_DNA"/>
</dbReference>
<feature type="region of interest" description="Disordered" evidence="1">
    <location>
        <begin position="1"/>
        <end position="30"/>
    </location>
</feature>
<evidence type="ECO:0000256" key="1">
    <source>
        <dbReference type="SAM" id="MobiDB-lite"/>
    </source>
</evidence>
<keyword evidence="3" id="KW-1185">Reference proteome</keyword>
<proteinExistence type="predicted"/>
<protein>
    <submittedName>
        <fullName evidence="2">Uncharacterized protein</fullName>
    </submittedName>
</protein>
<gene>
    <name evidence="2" type="ORF">Phou_078080</name>
</gene>
<evidence type="ECO:0000313" key="2">
    <source>
        <dbReference type="EMBL" id="GFJ83628.1"/>
    </source>
</evidence>
<name>A0A6V8KM77_9ACTN</name>
<organism evidence="2 3">
    <name type="scientific">Phytohabitans houttuyneae</name>
    <dbReference type="NCBI Taxonomy" id="1076126"/>
    <lineage>
        <taxon>Bacteria</taxon>
        <taxon>Bacillati</taxon>
        <taxon>Actinomycetota</taxon>
        <taxon>Actinomycetes</taxon>
        <taxon>Micromonosporales</taxon>
        <taxon>Micromonosporaceae</taxon>
    </lineage>
</organism>
<feature type="compositionally biased region" description="Basic and acidic residues" evidence="1">
    <location>
        <begin position="10"/>
        <end position="24"/>
    </location>
</feature>